<keyword evidence="2" id="KW-1185">Reference proteome</keyword>
<reference evidence="2" key="1">
    <citation type="journal article" date="2021" name="ISME J.">
        <title>Evolutionary origin and ecological implication of a unique nif island in free-living Bradyrhizobium lineages.</title>
        <authorList>
            <person name="Tao J."/>
        </authorList>
    </citation>
    <scope>NUCLEOTIDE SEQUENCE [LARGE SCALE GENOMIC DNA]</scope>
    <source>
        <strain evidence="2">SZCCT0434</strain>
    </source>
</reference>
<sequence length="85" mass="9440">MTADKQKAIWYVSFALRAPDVAHQRSARKTRTFTTEYEARVFAHSLLDQTSDISAGTINPHSPRCVIAPKAIIGWVGDVRSPKSL</sequence>
<comment type="caution">
    <text evidence="1">The sequence shown here is derived from an EMBL/GenBank/DDBJ whole genome shotgun (WGS) entry which is preliminary data.</text>
</comment>
<gene>
    <name evidence="1" type="ORF">JQ615_26335</name>
</gene>
<evidence type="ECO:0000313" key="1">
    <source>
        <dbReference type="EMBL" id="MBR0798912.1"/>
    </source>
</evidence>
<dbReference type="Proteomes" id="UP001315278">
    <property type="component" value="Unassembled WGS sequence"/>
</dbReference>
<protein>
    <recommendedName>
        <fullName evidence="3">AP2-like integrase N-terminal domain-containing protein</fullName>
    </recommendedName>
</protein>
<proteinExistence type="predicted"/>
<evidence type="ECO:0000313" key="2">
    <source>
        <dbReference type="Proteomes" id="UP001315278"/>
    </source>
</evidence>
<dbReference type="RefSeq" id="WP_212399234.1">
    <property type="nucleotide sequence ID" value="NZ_JAFCJH010000032.1"/>
</dbReference>
<name>A0ABS5FQ57_9BRAD</name>
<dbReference type="EMBL" id="JAFCJH010000032">
    <property type="protein sequence ID" value="MBR0798912.1"/>
    <property type="molecule type" value="Genomic_DNA"/>
</dbReference>
<accession>A0ABS5FQ57</accession>
<evidence type="ECO:0008006" key="3">
    <source>
        <dbReference type="Google" id="ProtNLM"/>
    </source>
</evidence>
<organism evidence="1 2">
    <name type="scientific">Bradyrhizobium jicamae</name>
    <dbReference type="NCBI Taxonomy" id="280332"/>
    <lineage>
        <taxon>Bacteria</taxon>
        <taxon>Pseudomonadati</taxon>
        <taxon>Pseudomonadota</taxon>
        <taxon>Alphaproteobacteria</taxon>
        <taxon>Hyphomicrobiales</taxon>
        <taxon>Nitrobacteraceae</taxon>
        <taxon>Bradyrhizobium</taxon>
    </lineage>
</organism>